<sequence>MPYGGLPNSSTAHAGYANGCIWVQGPDDMERDGYIDLPPQYQDEYKAKFKMTVPQRKKMEEGRTSVFNARQWGYYSEPSQVDSLLNWLDPRGFNELKLRKELLLYKDKVVANMENRAQYLASQDETSNEKESGKKEEAKRMSTRTKAQAGPEPTHFRCLDWTNTMAIDELGHLHYQPPPPKSRRGGRKSRG</sequence>
<dbReference type="EMBL" id="JAPUUL010002177">
    <property type="protein sequence ID" value="KAJ8125786.1"/>
    <property type="molecule type" value="Genomic_DNA"/>
</dbReference>
<organism evidence="1 2">
    <name type="scientific">Lasiodiplodia mahajangana</name>
    <dbReference type="NCBI Taxonomy" id="1108764"/>
    <lineage>
        <taxon>Eukaryota</taxon>
        <taxon>Fungi</taxon>
        <taxon>Dikarya</taxon>
        <taxon>Ascomycota</taxon>
        <taxon>Pezizomycotina</taxon>
        <taxon>Dothideomycetes</taxon>
        <taxon>Dothideomycetes incertae sedis</taxon>
        <taxon>Botryosphaeriales</taxon>
        <taxon>Botryosphaeriaceae</taxon>
        <taxon>Lasiodiplodia</taxon>
    </lineage>
</organism>
<accession>A0ACC2JEB4</accession>
<dbReference type="Proteomes" id="UP001153332">
    <property type="component" value="Unassembled WGS sequence"/>
</dbReference>
<comment type="caution">
    <text evidence="1">The sequence shown here is derived from an EMBL/GenBank/DDBJ whole genome shotgun (WGS) entry which is preliminary data.</text>
</comment>
<name>A0ACC2JEB4_9PEZI</name>
<keyword evidence="2" id="KW-1185">Reference proteome</keyword>
<evidence type="ECO:0000313" key="2">
    <source>
        <dbReference type="Proteomes" id="UP001153332"/>
    </source>
</evidence>
<reference evidence="1" key="1">
    <citation type="submission" date="2022-12" db="EMBL/GenBank/DDBJ databases">
        <title>Genome Sequence of Lasiodiplodia mahajangana.</title>
        <authorList>
            <person name="Buettner E."/>
        </authorList>
    </citation>
    <scope>NUCLEOTIDE SEQUENCE</scope>
    <source>
        <strain evidence="1">VT137</strain>
    </source>
</reference>
<proteinExistence type="predicted"/>
<protein>
    <submittedName>
        <fullName evidence="1">Uncharacterized protein</fullName>
    </submittedName>
</protein>
<evidence type="ECO:0000313" key="1">
    <source>
        <dbReference type="EMBL" id="KAJ8125786.1"/>
    </source>
</evidence>
<gene>
    <name evidence="1" type="ORF">O1611_g7851</name>
</gene>